<dbReference type="OMA" id="NHAWNCV"/>
<dbReference type="eggNOG" id="KOG4575">
    <property type="taxonomic scope" value="Eukaryota"/>
</dbReference>
<dbReference type="Pfam" id="PF01841">
    <property type="entry name" value="Transglut_core"/>
    <property type="match status" value="1"/>
</dbReference>
<evidence type="ECO:0000313" key="2">
    <source>
        <dbReference type="EMBL" id="EFI94465.1"/>
    </source>
</evidence>
<proteinExistence type="predicted"/>
<dbReference type="InParanoid" id="D8QC52"/>
<dbReference type="STRING" id="578458.D8QC52"/>
<evidence type="ECO:0000313" key="3">
    <source>
        <dbReference type="Proteomes" id="UP000007431"/>
    </source>
</evidence>
<dbReference type="PANTHER" id="PTHR46333">
    <property type="entry name" value="CYTOKINESIS PROTEIN 3"/>
    <property type="match status" value="1"/>
</dbReference>
<dbReference type="GeneID" id="9594118"/>
<feature type="non-terminal residue" evidence="2">
    <location>
        <position position="338"/>
    </location>
</feature>
<dbReference type="Gene3D" id="3.10.620.30">
    <property type="match status" value="1"/>
</dbReference>
<dbReference type="SUPFAM" id="SSF54001">
    <property type="entry name" value="Cysteine proteinases"/>
    <property type="match status" value="1"/>
</dbReference>
<dbReference type="SMART" id="SM00460">
    <property type="entry name" value="TGc"/>
    <property type="match status" value="1"/>
</dbReference>
<evidence type="ECO:0000259" key="1">
    <source>
        <dbReference type="SMART" id="SM00460"/>
    </source>
</evidence>
<accession>D8QC52</accession>
<dbReference type="HOGENOM" id="CLU_016738_1_0_1"/>
<feature type="non-terminal residue" evidence="2">
    <location>
        <position position="1"/>
    </location>
</feature>
<keyword evidence="3" id="KW-1185">Reference proteome</keyword>
<gene>
    <name evidence="2" type="ORF">SCHCODRAFT_28103</name>
</gene>
<dbReference type="InterPro" id="IPR052557">
    <property type="entry name" value="CAP/Cytokinesis_protein"/>
</dbReference>
<dbReference type="InterPro" id="IPR038765">
    <property type="entry name" value="Papain-like_cys_pep_sf"/>
</dbReference>
<organism evidence="3">
    <name type="scientific">Schizophyllum commune (strain H4-8 / FGSC 9210)</name>
    <name type="common">Split gill fungus</name>
    <dbReference type="NCBI Taxonomy" id="578458"/>
    <lineage>
        <taxon>Eukaryota</taxon>
        <taxon>Fungi</taxon>
        <taxon>Dikarya</taxon>
        <taxon>Basidiomycota</taxon>
        <taxon>Agaricomycotina</taxon>
        <taxon>Agaricomycetes</taxon>
        <taxon>Agaricomycetidae</taxon>
        <taxon>Agaricales</taxon>
        <taxon>Schizophyllaceae</taxon>
        <taxon>Schizophyllum</taxon>
    </lineage>
</organism>
<dbReference type="AlphaFoldDB" id="D8QC52"/>
<dbReference type="InterPro" id="IPR002931">
    <property type="entry name" value="Transglutaminase-like"/>
</dbReference>
<dbReference type="GO" id="GO:0005737">
    <property type="term" value="C:cytoplasm"/>
    <property type="evidence" value="ECO:0007669"/>
    <property type="project" value="TreeGrafter"/>
</dbReference>
<sequence length="338" mass="37412">CLKCHDFSVVDAHAAQFPRQSVQSLEQLAYDLTAPFLTETDKFRAIFTWLHHNVDYDTQAFFGGTVRAVTPEDTLRSGLAVCGGYAGLFVHLAELSGLTAYEVSGHGKGFGFEALPPGAAVPEEHTGHAWNCCYMDGVWQLVDPCWGAGALVGGVYNRRYAPEWFSMTPIEFVQRHFPTDRSFQLIGEEDGGVVEWADYIMAAPRPQIYSDFHEQKLHPDTIQPISKEVQGGATTVFSVWKLCEHMSIAEEDNYIYAVKTSDKLVPMERNDQGGWSASVYVPRGGDKVSIYAVTTITERSLLGAVKEVNGFGYPMSAFKKAIGKKGMAFKFLVAWNVV</sequence>
<dbReference type="Proteomes" id="UP000007431">
    <property type="component" value="Unassembled WGS sequence"/>
</dbReference>
<name>D8QC52_SCHCM</name>
<feature type="domain" description="Transglutaminase-like" evidence="1">
    <location>
        <begin position="74"/>
        <end position="146"/>
    </location>
</feature>
<reference evidence="2 3" key="1">
    <citation type="journal article" date="2010" name="Nat. Biotechnol.">
        <title>Genome sequence of the model mushroom Schizophyllum commune.</title>
        <authorList>
            <person name="Ohm R.A."/>
            <person name="de Jong J.F."/>
            <person name="Lugones L.G."/>
            <person name="Aerts A."/>
            <person name="Kothe E."/>
            <person name="Stajich J.E."/>
            <person name="de Vries R.P."/>
            <person name="Record E."/>
            <person name="Levasseur A."/>
            <person name="Baker S.E."/>
            <person name="Bartholomew K.A."/>
            <person name="Coutinho P.M."/>
            <person name="Erdmann S."/>
            <person name="Fowler T.J."/>
            <person name="Gathman A.C."/>
            <person name="Lombard V."/>
            <person name="Henrissat B."/>
            <person name="Knabe N."/>
            <person name="Kuees U."/>
            <person name="Lilly W.W."/>
            <person name="Lindquist E."/>
            <person name="Lucas S."/>
            <person name="Magnuson J.K."/>
            <person name="Piumi F."/>
            <person name="Raudaskoski M."/>
            <person name="Salamov A."/>
            <person name="Schmutz J."/>
            <person name="Schwarze F.W.M.R."/>
            <person name="vanKuyk P.A."/>
            <person name="Horton J.S."/>
            <person name="Grigoriev I.V."/>
            <person name="Woesten H.A.B."/>
        </authorList>
    </citation>
    <scope>NUCLEOTIDE SEQUENCE [LARGE SCALE GENOMIC DNA]</scope>
    <source>
        <strain evidence="3">H4-8 / FGSC 9210</strain>
    </source>
</reference>
<protein>
    <recommendedName>
        <fullName evidence="1">Transglutaminase-like domain-containing protein</fullName>
    </recommendedName>
</protein>
<dbReference type="OrthoDB" id="6129702at2759"/>
<dbReference type="VEuPathDB" id="FungiDB:SCHCODRAFT_02634537"/>
<dbReference type="EMBL" id="GL377309">
    <property type="protein sequence ID" value="EFI94465.1"/>
    <property type="molecule type" value="Genomic_DNA"/>
</dbReference>
<dbReference type="PANTHER" id="PTHR46333:SF5">
    <property type="entry name" value="TRANSGLUTAMINASE-LIKE DOMAIN-CONTAINING PROTEIN"/>
    <property type="match status" value="1"/>
</dbReference>
<dbReference type="KEGG" id="scm:SCHCO_02634537"/>